<dbReference type="InterPro" id="IPR036396">
    <property type="entry name" value="Cyt_P450_sf"/>
</dbReference>
<comment type="similarity">
    <text evidence="2">Belongs to the cytochrome P450 family.</text>
</comment>
<dbReference type="PANTHER" id="PTHR24296">
    <property type="entry name" value="CYTOCHROME P450"/>
    <property type="match status" value="1"/>
</dbReference>
<keyword evidence="3" id="KW-0349">Heme</keyword>
<keyword evidence="4" id="KW-0479">Metal-binding</keyword>
<dbReference type="Pfam" id="PF00067">
    <property type="entry name" value="p450"/>
    <property type="match status" value="1"/>
</dbReference>
<dbReference type="GO" id="GO:0020037">
    <property type="term" value="F:heme binding"/>
    <property type="evidence" value="ECO:0007669"/>
    <property type="project" value="InterPro"/>
</dbReference>
<dbReference type="GO" id="GO:0016705">
    <property type="term" value="F:oxidoreductase activity, acting on paired donors, with incorporation or reduction of molecular oxygen"/>
    <property type="evidence" value="ECO:0007669"/>
    <property type="project" value="InterPro"/>
</dbReference>
<dbReference type="Proteomes" id="UP000236291">
    <property type="component" value="Unassembled WGS sequence"/>
</dbReference>
<organism evidence="8 9">
    <name type="scientific">Trifolium pratense</name>
    <name type="common">Red clover</name>
    <dbReference type="NCBI Taxonomy" id="57577"/>
    <lineage>
        <taxon>Eukaryota</taxon>
        <taxon>Viridiplantae</taxon>
        <taxon>Streptophyta</taxon>
        <taxon>Embryophyta</taxon>
        <taxon>Tracheophyta</taxon>
        <taxon>Spermatophyta</taxon>
        <taxon>Magnoliopsida</taxon>
        <taxon>eudicotyledons</taxon>
        <taxon>Gunneridae</taxon>
        <taxon>Pentapetalae</taxon>
        <taxon>rosids</taxon>
        <taxon>fabids</taxon>
        <taxon>Fabales</taxon>
        <taxon>Fabaceae</taxon>
        <taxon>Papilionoideae</taxon>
        <taxon>50 kb inversion clade</taxon>
        <taxon>NPAAA clade</taxon>
        <taxon>Hologalegina</taxon>
        <taxon>IRL clade</taxon>
        <taxon>Trifolieae</taxon>
        <taxon>Trifolium</taxon>
    </lineage>
</organism>
<reference evidence="8 9" key="1">
    <citation type="journal article" date="2014" name="Am. J. Bot.">
        <title>Genome assembly and annotation for red clover (Trifolium pratense; Fabaceae).</title>
        <authorList>
            <person name="Istvanek J."/>
            <person name="Jaros M."/>
            <person name="Krenek A."/>
            <person name="Repkova J."/>
        </authorList>
    </citation>
    <scope>NUCLEOTIDE SEQUENCE [LARGE SCALE GENOMIC DNA]</scope>
    <source>
        <strain evidence="9">cv. Tatra</strain>
        <tissue evidence="8">Young leaves</tissue>
    </source>
</reference>
<protein>
    <submittedName>
        <fullName evidence="8">Cytochrome p450 86a1-like protein</fullName>
    </submittedName>
</protein>
<dbReference type="EMBL" id="ASHM01001662">
    <property type="protein sequence ID" value="PNY07066.1"/>
    <property type="molecule type" value="Genomic_DNA"/>
</dbReference>
<comment type="caution">
    <text evidence="8">The sequence shown here is derived from an EMBL/GenBank/DDBJ whole genome shotgun (WGS) entry which is preliminary data.</text>
</comment>
<gene>
    <name evidence="8" type="ORF">L195_g003549</name>
</gene>
<accession>A0A2K3NVJ4</accession>
<dbReference type="Gene3D" id="1.10.630.10">
    <property type="entry name" value="Cytochrome P450"/>
    <property type="match status" value="1"/>
</dbReference>
<sequence length="238" mass="27121">METLPLLLTLTAALSAYFLWFHFLARTLTGPKAWPFVGSLPALFKNRNQVHDWIVGNLRATGGSATYQTCIIPLPFLAHKQGFYTVTCHPKNLEHILKTRFDNYPKGPKWQTAFHDLLGQGIFNSDGETWLMQRKTAALEFTTRTLKQAMARWVNRSIKNRLWCILDKSIKDNIYVDLQDLLLRLTFDNICGLTFGKDPETLSPNLPENPFAVAFDTATEATMHRSVTLACSLVDLWF</sequence>
<comment type="cofactor">
    <cofactor evidence="1">
        <name>heme</name>
        <dbReference type="ChEBI" id="CHEBI:30413"/>
    </cofactor>
</comment>
<name>A0A2K3NVJ4_TRIPR</name>
<keyword evidence="7" id="KW-0503">Monooxygenase</keyword>
<dbReference type="GO" id="GO:0004497">
    <property type="term" value="F:monooxygenase activity"/>
    <property type="evidence" value="ECO:0007669"/>
    <property type="project" value="UniProtKB-KW"/>
</dbReference>
<keyword evidence="6" id="KW-0408">Iron</keyword>
<dbReference type="GO" id="GO:0005506">
    <property type="term" value="F:iron ion binding"/>
    <property type="evidence" value="ECO:0007669"/>
    <property type="project" value="InterPro"/>
</dbReference>
<dbReference type="InterPro" id="IPR001128">
    <property type="entry name" value="Cyt_P450"/>
</dbReference>
<dbReference type="SUPFAM" id="SSF48264">
    <property type="entry name" value="Cytochrome P450"/>
    <property type="match status" value="1"/>
</dbReference>
<evidence type="ECO:0000256" key="5">
    <source>
        <dbReference type="ARBA" id="ARBA00023002"/>
    </source>
</evidence>
<evidence type="ECO:0000256" key="7">
    <source>
        <dbReference type="ARBA" id="ARBA00023033"/>
    </source>
</evidence>
<dbReference type="AlphaFoldDB" id="A0A2K3NVJ4"/>
<keyword evidence="5" id="KW-0560">Oxidoreductase</keyword>
<dbReference type="STRING" id="57577.A0A2K3NVJ4"/>
<evidence type="ECO:0000256" key="4">
    <source>
        <dbReference type="ARBA" id="ARBA00022723"/>
    </source>
</evidence>
<proteinExistence type="inferred from homology"/>
<evidence type="ECO:0000256" key="2">
    <source>
        <dbReference type="ARBA" id="ARBA00010617"/>
    </source>
</evidence>
<evidence type="ECO:0000313" key="8">
    <source>
        <dbReference type="EMBL" id="PNY07066.1"/>
    </source>
</evidence>
<evidence type="ECO:0000256" key="6">
    <source>
        <dbReference type="ARBA" id="ARBA00023004"/>
    </source>
</evidence>
<evidence type="ECO:0000256" key="3">
    <source>
        <dbReference type="ARBA" id="ARBA00022617"/>
    </source>
</evidence>
<evidence type="ECO:0000256" key="1">
    <source>
        <dbReference type="ARBA" id="ARBA00001971"/>
    </source>
</evidence>
<evidence type="ECO:0000313" key="9">
    <source>
        <dbReference type="Proteomes" id="UP000236291"/>
    </source>
</evidence>
<reference evidence="8 9" key="2">
    <citation type="journal article" date="2017" name="Front. Plant Sci.">
        <title>Gene Classification and Mining of Molecular Markers Useful in Red Clover (Trifolium pratense) Breeding.</title>
        <authorList>
            <person name="Istvanek J."/>
            <person name="Dluhosova J."/>
            <person name="Dluhos P."/>
            <person name="Patkova L."/>
            <person name="Nedelnik J."/>
            <person name="Repkova J."/>
        </authorList>
    </citation>
    <scope>NUCLEOTIDE SEQUENCE [LARGE SCALE GENOMIC DNA]</scope>
    <source>
        <strain evidence="9">cv. Tatra</strain>
        <tissue evidence="8">Young leaves</tissue>
    </source>
</reference>